<evidence type="ECO:0000313" key="1">
    <source>
        <dbReference type="EMBL" id="MBV4515294.1"/>
    </source>
</evidence>
<reference evidence="1 2" key="1">
    <citation type="journal article" date="2020" name="Microorganisms">
        <title>Reliable Identification of Environmental Pseudomonas Isolates Using the rpoD Gene.</title>
        <authorList>
            <consortium name="The Broad Institute Genome Sequencing Platform"/>
            <person name="Girard L."/>
            <person name="Lood C."/>
            <person name="Rokni-Zadeh H."/>
            <person name="van Noort V."/>
            <person name="Lavigne R."/>
            <person name="De Mot R."/>
        </authorList>
    </citation>
    <scope>NUCLEOTIDE SEQUENCE [LARGE SCALE GENOMIC DNA]</scope>
    <source>
        <strain evidence="1 2">RW1P2</strain>
    </source>
</reference>
<keyword evidence="2" id="KW-1185">Reference proteome</keyword>
<gene>
    <name evidence="1" type="ORF">HU758_008760</name>
</gene>
<comment type="caution">
    <text evidence="1">The sequence shown here is derived from an EMBL/GenBank/DDBJ whole genome shotgun (WGS) entry which is preliminary data.</text>
</comment>
<protein>
    <submittedName>
        <fullName evidence="1">Uncharacterized protein</fullName>
    </submittedName>
</protein>
<dbReference type="EMBL" id="JABWSB020000004">
    <property type="protein sequence ID" value="MBV4515294.1"/>
    <property type="molecule type" value="Genomic_DNA"/>
</dbReference>
<sequence>MPTRHTPDDSIDWLIAERLPGWLRVARPDQVRALQRALARQEQVNQQLGELLAAIPRLDVFAERLLLAALREARVADTDVRNSTVTITEQVYYPSVAEKLYRPKGTRVTRQSLLAAALHNYHVSETRPLAGRKGVLTDAHGTVLGLGIEAFAGRCRALDVGGQYQTLLQRQLGTGDAQGKGSPAVRGLIEESLRAQLEVAVRLATLKGELSERHYLQLLPLMASVPIVPPVADAVVARQLYLLGKCIHGVFTFEVQHGDNPAEVIAYVPGMAQQPVRMHASWQAFYDWVAQWLNEAGPRAFFVRFILERDRLSFFQALNERLHSRPVGGAANLDGRNLAIDGGLFAHLRGLQLSKLFDDARMLARPTGDEDQADRQARLQGYESLAFDVLGVAGMFVPLLGEVMTVVFAAQIATEVYEGYEDWRLGDRKGALEHLFGVAENVAAGLLISGGVSAGMRALQRVPFVDELRPVVDSAGQLKLCSSELPGYAMDAVQQPLLGSDFWQLPEGGGLYRVEREPGSGSSFIRHPIRSEAYAPRIERTPSDGWRHALESPQEWQGVGYLMRRLSSRLAGLSDATATHLAQITGFDESHLRGLHLENAPVPARMLDVMERYQLATELAPLRGEALEARFNERQPALTSDEQLLIRDFPGLSVRGAREIFSEASGTQIDQLKRSRRVPLALAERARWWLRDSRLDKACTGLLLPQWASEDSARLALGLIDLRAPWSPEVRIELRAQSAQGRVLVAQGSEQAPRVKRIVRQAEGYALAGSEAEILPLLDVLASCLDPQQKTLLGSGAPFTTTRLRDNLIQAAASDRDQVARLLGLAPVGLGIRPPRRIADGRIGYPLSGRGDSSRRAMRRGIHQIFPTLSDEQLQAYVLEVITRREGLWAHYRGLQEQLAALRQNLNAWQRAGGTPLEVLQRRRVATHIRRSWRRKISNDGGEYVLILDGERVGSLPQLPAGVSFSHIRRLVLRSMELAALDEAFLERFPNLVELNLSDNRLVQVPAGVERLEQLRQLHLSRNSIVLNSVGEQRLRALTRLQVLDLCHNPLGRAPELMELRNLRDVRLRSTGLATIPERVTWRALVDLRDNQIQTVRQDLEVLRARVDQLALHDNPLDSAGEQRLDDAAEMAQAGARGSIAYRHHPLDDAVRDQWLGTTLDDLYTRRKQSWNTLRQETEAAGLMRFLSDFASSEDFQSHPGHFRKRIWHILDACEQHEQLRLRVFQEASGQRTCEDRLLLVLEQLELAVLVERATANVPPAHVEGKLLRLAQSLFRLDEVDRIATRHIERMHRSGEALVDEVEVRLYYRLKLRTMLDLPIEADEMHYESYANVTTSDLLRARSDVLAAQNPASEIAALSQRPFWEAHVRERYPERLEAQLQPVQLLHEQNEADLEAGHIDEWTYVKRSNGLMHEYELAERRVFTTLAREVYERLNA</sequence>
<organism evidence="1 2">
    <name type="scientific">Pseudomonas kurunegalensis</name>
    <dbReference type="NCBI Taxonomy" id="485880"/>
    <lineage>
        <taxon>Bacteria</taxon>
        <taxon>Pseudomonadati</taxon>
        <taxon>Pseudomonadota</taxon>
        <taxon>Gammaproteobacteria</taxon>
        <taxon>Pseudomonadales</taxon>
        <taxon>Pseudomonadaceae</taxon>
        <taxon>Pseudomonas</taxon>
    </lineage>
</organism>
<dbReference type="Proteomes" id="UP000624243">
    <property type="component" value="Unassembled WGS sequence"/>
</dbReference>
<evidence type="ECO:0000313" key="2">
    <source>
        <dbReference type="Proteomes" id="UP000624243"/>
    </source>
</evidence>
<name>A0ACC5ULI6_9PSED</name>
<accession>A0ACC5ULI6</accession>
<proteinExistence type="predicted"/>